<dbReference type="SUPFAM" id="SSF53244">
    <property type="entry name" value="MurD-like peptide ligases, peptide-binding domain"/>
    <property type="match status" value="1"/>
</dbReference>
<dbReference type="Gene3D" id="3.90.190.20">
    <property type="entry name" value="Mur ligase, C-terminal domain"/>
    <property type="match status" value="1"/>
</dbReference>
<proteinExistence type="inferred from homology"/>
<comment type="PTM">
    <text evidence="7">Carboxylation is probably crucial for Mg(2+) binding and, consequently, for the gamma-phosphate positioning of ATP.</text>
</comment>
<comment type="caution">
    <text evidence="12">The sequence shown here is derived from an EMBL/GenBank/DDBJ whole genome shotgun (WGS) entry which is preliminary data.</text>
</comment>
<dbReference type="InterPro" id="IPR035911">
    <property type="entry name" value="MurE/MurF_N"/>
</dbReference>
<evidence type="ECO:0000256" key="6">
    <source>
        <dbReference type="ARBA" id="ARBA00023316"/>
    </source>
</evidence>
<feature type="binding site" evidence="7">
    <location>
        <position position="384"/>
    </location>
    <ligand>
        <name>meso-2,6-diaminopimelate</name>
        <dbReference type="ChEBI" id="CHEBI:57791"/>
    </ligand>
</feature>
<feature type="binding site" evidence="7">
    <location>
        <begin position="408"/>
        <end position="411"/>
    </location>
    <ligand>
        <name>meso-2,6-diaminopimelate</name>
        <dbReference type="ChEBI" id="CHEBI:57791"/>
    </ligand>
</feature>
<dbReference type="InterPro" id="IPR000713">
    <property type="entry name" value="Mur_ligase_N"/>
</dbReference>
<evidence type="ECO:0000259" key="11">
    <source>
        <dbReference type="Pfam" id="PF08245"/>
    </source>
</evidence>
<keyword evidence="6 7" id="KW-0961">Cell wall biogenesis/degradation</keyword>
<dbReference type="GO" id="GO:0000287">
    <property type="term" value="F:magnesium ion binding"/>
    <property type="evidence" value="ECO:0007669"/>
    <property type="project" value="UniProtKB-UniRule"/>
</dbReference>
<dbReference type="GO" id="GO:0008765">
    <property type="term" value="F:UDP-N-acetylmuramoylalanyl-D-glutamate-2,6-diaminopimelate ligase activity"/>
    <property type="evidence" value="ECO:0007669"/>
    <property type="project" value="UniProtKB-UniRule"/>
</dbReference>
<dbReference type="Gene3D" id="3.40.1190.10">
    <property type="entry name" value="Mur-like, catalytic domain"/>
    <property type="match status" value="1"/>
</dbReference>
<evidence type="ECO:0000256" key="5">
    <source>
        <dbReference type="ARBA" id="ARBA00023306"/>
    </source>
</evidence>
<dbReference type="AlphaFoldDB" id="A0A918P011"/>
<evidence type="ECO:0000313" key="13">
    <source>
        <dbReference type="Proteomes" id="UP000645257"/>
    </source>
</evidence>
<comment type="similarity">
    <text evidence="1 7">Belongs to the MurCDEF family. MurE subfamily.</text>
</comment>
<dbReference type="EMBL" id="BMYX01000004">
    <property type="protein sequence ID" value="GGY09281.1"/>
    <property type="molecule type" value="Genomic_DNA"/>
</dbReference>
<reference evidence="12" key="1">
    <citation type="journal article" date="2014" name="Int. J. Syst. Evol. Microbiol.">
        <title>Complete genome sequence of Corynebacterium casei LMG S-19264T (=DSM 44701T), isolated from a smear-ripened cheese.</title>
        <authorList>
            <consortium name="US DOE Joint Genome Institute (JGI-PGF)"/>
            <person name="Walter F."/>
            <person name="Albersmeier A."/>
            <person name="Kalinowski J."/>
            <person name="Ruckert C."/>
        </authorList>
    </citation>
    <scope>NUCLEOTIDE SEQUENCE</scope>
    <source>
        <strain evidence="12">KCTC 32182</strain>
    </source>
</reference>
<comment type="catalytic activity">
    <reaction evidence="7">
        <text>UDP-N-acetyl-alpha-D-muramoyl-L-alanyl-D-glutamate + meso-2,6-diaminopimelate + ATP = UDP-N-acetyl-alpha-D-muramoyl-L-alanyl-gamma-D-glutamyl-meso-2,6-diaminopimelate + ADP + phosphate + H(+)</text>
        <dbReference type="Rhea" id="RHEA:23676"/>
        <dbReference type="ChEBI" id="CHEBI:15378"/>
        <dbReference type="ChEBI" id="CHEBI:30616"/>
        <dbReference type="ChEBI" id="CHEBI:43474"/>
        <dbReference type="ChEBI" id="CHEBI:57791"/>
        <dbReference type="ChEBI" id="CHEBI:83900"/>
        <dbReference type="ChEBI" id="CHEBI:83905"/>
        <dbReference type="ChEBI" id="CHEBI:456216"/>
        <dbReference type="EC" id="6.3.2.13"/>
    </reaction>
</comment>
<evidence type="ECO:0000256" key="1">
    <source>
        <dbReference type="ARBA" id="ARBA00005898"/>
    </source>
</evidence>
<feature type="binding site" evidence="7">
    <location>
        <position position="190"/>
    </location>
    <ligand>
        <name>UDP-N-acetyl-alpha-D-muramoyl-L-alanyl-D-glutamate</name>
        <dbReference type="ChEBI" id="CHEBI:83900"/>
    </ligand>
</feature>
<evidence type="ECO:0000256" key="3">
    <source>
        <dbReference type="ARBA" id="ARBA00022960"/>
    </source>
</evidence>
<dbReference type="NCBIfam" id="NF001124">
    <property type="entry name" value="PRK00139.1-2"/>
    <property type="match status" value="1"/>
</dbReference>
<accession>A0A918P011</accession>
<feature type="binding site" evidence="7">
    <location>
        <position position="182"/>
    </location>
    <ligand>
        <name>UDP-N-acetyl-alpha-D-muramoyl-L-alanyl-D-glutamate</name>
        <dbReference type="ChEBI" id="CHEBI:83900"/>
    </ligand>
</feature>
<keyword evidence="7" id="KW-0963">Cytoplasm</keyword>
<dbReference type="SUPFAM" id="SSF53623">
    <property type="entry name" value="MurD-like peptide ligases, catalytic domain"/>
    <property type="match status" value="1"/>
</dbReference>
<comment type="cofactor">
    <cofactor evidence="7">
        <name>Mg(2+)</name>
        <dbReference type="ChEBI" id="CHEBI:18420"/>
    </cofactor>
</comment>
<sequence length="495" mass="53299">MKSRKTSLPDWDPAQLETLGAIRRVEVDSRRILPGDVFLAFPGGQTDGRDFIPMALEKGAVGVLWDPAGGFAWNASWNVPNLAVPALRERSGEIAGRVLGYPGRDMVMIGITGTNGKTSLSHWLAQAFSLLGQKAALIGTVGSGFYGELASSTHTTPDPVVIQQKLAEYRRQGAHVVTMEVSSHALDQGRANGVPFSTALFTNLTRDHLDYHGTMEAYGESKARLFHWEGLRHAVIYVDDAFGADLATRLDPSVDVVRYGLDGGDVRPLNLSATLDGLAMRVTTPWGEADIRSSLLGRFNASNLLACLSALCVNGVALEEAVRVLAMIQPARGRMQRIGGAHEPLVVIDYAHTPDSLEKALETLAEIRPAGSRLFCVFGCGGDRDAGKRPMMGEIASRLADVPVVTSDNPRSERPETIIGEILAGMPGSPVVEADRGEAIHRAIREARAGDIVLIAGKGHEEYQDINGVKRPFSDFRVAEDALTEWGRAHDADAV</sequence>
<dbReference type="Pfam" id="PF02875">
    <property type="entry name" value="Mur_ligase_C"/>
    <property type="match status" value="1"/>
</dbReference>
<keyword evidence="7" id="KW-0547">Nucleotide-binding</keyword>
<dbReference type="GO" id="GO:0009252">
    <property type="term" value="P:peptidoglycan biosynthetic process"/>
    <property type="evidence" value="ECO:0007669"/>
    <property type="project" value="UniProtKB-UniRule"/>
</dbReference>
<gene>
    <name evidence="7 12" type="primary">murE</name>
    <name evidence="12" type="ORF">GCM10011289_10070</name>
</gene>
<keyword evidence="4 7" id="KW-0573">Peptidoglycan synthesis</keyword>
<dbReference type="InterPro" id="IPR036615">
    <property type="entry name" value="Mur_ligase_C_dom_sf"/>
</dbReference>
<dbReference type="PANTHER" id="PTHR23135:SF4">
    <property type="entry name" value="UDP-N-ACETYLMURAMOYL-L-ALANYL-D-GLUTAMATE--2,6-DIAMINOPIMELATE LIGASE MURE HOMOLOG, CHLOROPLASTIC"/>
    <property type="match status" value="1"/>
</dbReference>
<feature type="binding site" evidence="7">
    <location>
        <position position="29"/>
    </location>
    <ligand>
        <name>UDP-N-acetyl-alpha-D-muramoyl-L-alanyl-D-glutamate</name>
        <dbReference type="ChEBI" id="CHEBI:83900"/>
    </ligand>
</feature>
<dbReference type="HAMAP" id="MF_00208">
    <property type="entry name" value="MurE"/>
    <property type="match status" value="1"/>
</dbReference>
<comment type="pathway">
    <text evidence="7 8">Cell wall biogenesis; peptidoglycan biosynthesis.</text>
</comment>
<feature type="domain" description="Mur ligase N-terminal catalytic" evidence="9">
    <location>
        <begin position="22"/>
        <end position="95"/>
    </location>
</feature>
<dbReference type="InterPro" id="IPR004101">
    <property type="entry name" value="Mur_ligase_C"/>
</dbReference>
<dbReference type="Pfam" id="PF01225">
    <property type="entry name" value="Mur_ligase"/>
    <property type="match status" value="1"/>
</dbReference>
<dbReference type="EC" id="6.3.2.13" evidence="7"/>
<keyword evidence="5 7" id="KW-0131">Cell cycle</keyword>
<feature type="short sequence motif" description="Meso-diaminopimelate recognition motif" evidence="7">
    <location>
        <begin position="408"/>
        <end position="411"/>
    </location>
</feature>
<keyword evidence="7" id="KW-0067">ATP-binding</keyword>
<keyword evidence="3 7" id="KW-0133">Cell shape</keyword>
<name>A0A918P011_9NEIS</name>
<dbReference type="GO" id="GO:0051301">
    <property type="term" value="P:cell division"/>
    <property type="evidence" value="ECO:0007669"/>
    <property type="project" value="UniProtKB-KW"/>
</dbReference>
<keyword evidence="7 12" id="KW-0436">Ligase</keyword>
<comment type="caution">
    <text evidence="7">Lacks conserved residue(s) required for the propagation of feature annotation.</text>
</comment>
<comment type="function">
    <text evidence="7">Catalyzes the addition of meso-diaminopimelic acid to the nucleotide precursor UDP-N-acetylmuramoyl-L-alanyl-D-glutamate (UMAG) in the biosynthesis of bacterial cell-wall peptidoglycan.</text>
</comment>
<feature type="domain" description="Mur ligase C-terminal" evidence="10">
    <location>
        <begin position="333"/>
        <end position="459"/>
    </location>
</feature>
<dbReference type="GO" id="GO:0005524">
    <property type="term" value="F:ATP binding"/>
    <property type="evidence" value="ECO:0007669"/>
    <property type="project" value="UniProtKB-UniRule"/>
</dbReference>
<evidence type="ECO:0000259" key="10">
    <source>
        <dbReference type="Pfam" id="PF02875"/>
    </source>
</evidence>
<keyword evidence="2 7" id="KW-0132">Cell division</keyword>
<dbReference type="NCBIfam" id="NF001126">
    <property type="entry name" value="PRK00139.1-4"/>
    <property type="match status" value="1"/>
</dbReference>
<evidence type="ECO:0000256" key="7">
    <source>
        <dbReference type="HAMAP-Rule" id="MF_00208"/>
    </source>
</evidence>
<dbReference type="PANTHER" id="PTHR23135">
    <property type="entry name" value="MUR LIGASE FAMILY MEMBER"/>
    <property type="match status" value="1"/>
</dbReference>
<keyword evidence="13" id="KW-1185">Reference proteome</keyword>
<feature type="modified residue" description="N6-carboxylysine" evidence="7">
    <location>
        <position position="222"/>
    </location>
</feature>
<dbReference type="InterPro" id="IPR013221">
    <property type="entry name" value="Mur_ligase_cen"/>
</dbReference>
<feature type="binding site" evidence="7">
    <location>
        <begin position="155"/>
        <end position="156"/>
    </location>
    <ligand>
        <name>UDP-N-acetyl-alpha-D-muramoyl-L-alanyl-D-glutamate</name>
        <dbReference type="ChEBI" id="CHEBI:83900"/>
    </ligand>
</feature>
<dbReference type="InterPro" id="IPR036565">
    <property type="entry name" value="Mur-like_cat_sf"/>
</dbReference>
<feature type="domain" description="Mur ligase central" evidence="11">
    <location>
        <begin position="111"/>
        <end position="310"/>
    </location>
</feature>
<dbReference type="Proteomes" id="UP000645257">
    <property type="component" value="Unassembled WGS sequence"/>
</dbReference>
<evidence type="ECO:0000256" key="8">
    <source>
        <dbReference type="RuleBase" id="RU004135"/>
    </source>
</evidence>
<evidence type="ECO:0000256" key="4">
    <source>
        <dbReference type="ARBA" id="ARBA00022984"/>
    </source>
</evidence>
<dbReference type="Pfam" id="PF08245">
    <property type="entry name" value="Mur_ligase_M"/>
    <property type="match status" value="1"/>
</dbReference>
<dbReference type="RefSeq" id="WP_189531896.1">
    <property type="nucleotide sequence ID" value="NZ_BMYX01000004.1"/>
</dbReference>
<dbReference type="SUPFAM" id="SSF63418">
    <property type="entry name" value="MurE/MurF N-terminal domain"/>
    <property type="match status" value="1"/>
</dbReference>
<dbReference type="Gene3D" id="3.40.1390.10">
    <property type="entry name" value="MurE/MurF, N-terminal domain"/>
    <property type="match status" value="1"/>
</dbReference>
<dbReference type="InterPro" id="IPR005761">
    <property type="entry name" value="UDP-N-AcMur-Glu-dNH2Pim_ligase"/>
</dbReference>
<feature type="binding site" evidence="7">
    <location>
        <position position="188"/>
    </location>
    <ligand>
        <name>UDP-N-acetyl-alpha-D-muramoyl-L-alanyl-D-glutamate</name>
        <dbReference type="ChEBI" id="CHEBI:83900"/>
    </ligand>
</feature>
<comment type="subcellular location">
    <subcellularLocation>
        <location evidence="7 8">Cytoplasm</location>
    </subcellularLocation>
</comment>
<feature type="binding site" evidence="7">
    <location>
        <position position="457"/>
    </location>
    <ligand>
        <name>meso-2,6-diaminopimelate</name>
        <dbReference type="ChEBI" id="CHEBI:57791"/>
    </ligand>
</feature>
<evidence type="ECO:0000313" key="12">
    <source>
        <dbReference type="EMBL" id="GGY09281.1"/>
    </source>
</evidence>
<dbReference type="GO" id="GO:0005737">
    <property type="term" value="C:cytoplasm"/>
    <property type="evidence" value="ECO:0007669"/>
    <property type="project" value="UniProtKB-SubCell"/>
</dbReference>
<protein>
    <recommendedName>
        <fullName evidence="7">UDP-N-acetylmuramoyl-L-alanyl-D-glutamate--2,6-diaminopimelate ligase</fullName>
        <ecNumber evidence="7">6.3.2.13</ecNumber>
    </recommendedName>
    <alternativeName>
        <fullName evidence="7">Meso-A2pm-adding enzyme</fullName>
    </alternativeName>
    <alternativeName>
        <fullName evidence="7">Meso-diaminopimelate-adding enzyme</fullName>
    </alternativeName>
    <alternativeName>
        <fullName evidence="7">UDP-MurNAc-L-Ala-D-Glu:meso-diaminopimelate ligase</fullName>
    </alternativeName>
    <alternativeName>
        <fullName evidence="7">UDP-MurNAc-tripeptide synthetase</fullName>
    </alternativeName>
    <alternativeName>
        <fullName evidence="7">UDP-N-acetylmuramyl-tripeptide synthetase</fullName>
    </alternativeName>
</protein>
<dbReference type="GO" id="GO:0071555">
    <property type="term" value="P:cell wall organization"/>
    <property type="evidence" value="ECO:0007669"/>
    <property type="project" value="UniProtKB-KW"/>
</dbReference>
<reference evidence="12" key="2">
    <citation type="submission" date="2020-09" db="EMBL/GenBank/DDBJ databases">
        <authorList>
            <person name="Sun Q."/>
            <person name="Kim S."/>
        </authorList>
    </citation>
    <scope>NUCLEOTIDE SEQUENCE</scope>
    <source>
        <strain evidence="12">KCTC 32182</strain>
    </source>
</reference>
<organism evidence="12 13">
    <name type="scientific">Paludibacterium paludis</name>
    <dbReference type="NCBI Taxonomy" id="1225769"/>
    <lineage>
        <taxon>Bacteria</taxon>
        <taxon>Pseudomonadati</taxon>
        <taxon>Pseudomonadota</taxon>
        <taxon>Betaproteobacteria</taxon>
        <taxon>Neisseriales</taxon>
        <taxon>Chromobacteriaceae</taxon>
        <taxon>Paludibacterium</taxon>
    </lineage>
</organism>
<evidence type="ECO:0000256" key="2">
    <source>
        <dbReference type="ARBA" id="ARBA00022618"/>
    </source>
</evidence>
<feature type="binding site" evidence="7">
    <location>
        <begin position="113"/>
        <end position="119"/>
    </location>
    <ligand>
        <name>ATP</name>
        <dbReference type="ChEBI" id="CHEBI:30616"/>
    </ligand>
</feature>
<evidence type="ECO:0000259" key="9">
    <source>
        <dbReference type="Pfam" id="PF01225"/>
    </source>
</evidence>
<keyword evidence="7" id="KW-0460">Magnesium</keyword>
<feature type="binding site" evidence="7">
    <location>
        <position position="461"/>
    </location>
    <ligand>
        <name>meso-2,6-diaminopimelate</name>
        <dbReference type="ChEBI" id="CHEBI:57791"/>
    </ligand>
</feature>
<dbReference type="NCBIfam" id="TIGR01085">
    <property type="entry name" value="murE"/>
    <property type="match status" value="1"/>
</dbReference>
<dbReference type="GO" id="GO:0008360">
    <property type="term" value="P:regulation of cell shape"/>
    <property type="evidence" value="ECO:0007669"/>
    <property type="project" value="UniProtKB-KW"/>
</dbReference>